<dbReference type="InterPro" id="IPR036259">
    <property type="entry name" value="MFS_trans_sf"/>
</dbReference>
<dbReference type="GO" id="GO:0022857">
    <property type="term" value="F:transmembrane transporter activity"/>
    <property type="evidence" value="ECO:0007669"/>
    <property type="project" value="InterPro"/>
</dbReference>
<keyword evidence="3 7" id="KW-0812">Transmembrane</keyword>
<evidence type="ECO:0000256" key="2">
    <source>
        <dbReference type="ARBA" id="ARBA00022448"/>
    </source>
</evidence>
<dbReference type="Pfam" id="PF07690">
    <property type="entry name" value="MFS_1"/>
    <property type="match status" value="1"/>
</dbReference>
<keyword evidence="2" id="KW-0813">Transport</keyword>
<dbReference type="PANTHER" id="PTHR12778">
    <property type="entry name" value="SOLUTE CARRIER FAMILY 33 ACETYL-COA TRANSPORTER -RELATED"/>
    <property type="match status" value="1"/>
</dbReference>
<feature type="transmembrane region" description="Helical" evidence="7">
    <location>
        <begin position="301"/>
        <end position="319"/>
    </location>
</feature>
<feature type="transmembrane region" description="Helical" evidence="7">
    <location>
        <begin position="99"/>
        <end position="117"/>
    </location>
</feature>
<feature type="transmembrane region" description="Helical" evidence="7">
    <location>
        <begin position="199"/>
        <end position="218"/>
    </location>
</feature>
<dbReference type="RefSeq" id="WP_068810345.1">
    <property type="nucleotide sequence ID" value="NZ_BMIY01000009.1"/>
</dbReference>
<evidence type="ECO:0000256" key="7">
    <source>
        <dbReference type="SAM" id="Phobius"/>
    </source>
</evidence>
<evidence type="ECO:0000256" key="5">
    <source>
        <dbReference type="ARBA" id="ARBA00023136"/>
    </source>
</evidence>
<keyword evidence="4 7" id="KW-1133">Transmembrane helix</keyword>
<dbReference type="InterPro" id="IPR011701">
    <property type="entry name" value="MFS"/>
</dbReference>
<feature type="transmembrane region" description="Helical" evidence="7">
    <location>
        <begin position="123"/>
        <end position="143"/>
    </location>
</feature>
<feature type="transmembrane region" description="Helical" evidence="7">
    <location>
        <begin position="459"/>
        <end position="482"/>
    </location>
</feature>
<gene>
    <name evidence="8" type="ORF">GCM10011403_22700</name>
</gene>
<evidence type="ECO:0000313" key="9">
    <source>
        <dbReference type="Proteomes" id="UP000627715"/>
    </source>
</evidence>
<dbReference type="InterPro" id="IPR004752">
    <property type="entry name" value="AmpG_permease/AT-1"/>
</dbReference>
<name>A0A916VJI5_9GAMM</name>
<dbReference type="Gene3D" id="1.20.1250.20">
    <property type="entry name" value="MFS general substrate transporter like domains"/>
    <property type="match status" value="2"/>
</dbReference>
<evidence type="ECO:0000313" key="8">
    <source>
        <dbReference type="EMBL" id="GFZ78999.1"/>
    </source>
</evidence>
<comment type="caution">
    <text evidence="8">The sequence shown here is derived from an EMBL/GenBank/DDBJ whole genome shotgun (WGS) entry which is preliminary data.</text>
</comment>
<keyword evidence="5 7" id="KW-0472">Membrane</keyword>
<dbReference type="SUPFAM" id="SSF103473">
    <property type="entry name" value="MFS general substrate transporter"/>
    <property type="match status" value="1"/>
</dbReference>
<comment type="subcellular location">
    <subcellularLocation>
        <location evidence="1">Membrane</location>
        <topology evidence="1">Multi-pass membrane protein</topology>
    </subcellularLocation>
</comment>
<evidence type="ECO:0000256" key="1">
    <source>
        <dbReference type="ARBA" id="ARBA00004141"/>
    </source>
</evidence>
<reference evidence="8" key="1">
    <citation type="journal article" date="2014" name="Int. J. Syst. Evol. Microbiol.">
        <title>Complete genome sequence of Corynebacterium casei LMG S-19264T (=DSM 44701T), isolated from a smear-ripened cheese.</title>
        <authorList>
            <consortium name="US DOE Joint Genome Institute (JGI-PGF)"/>
            <person name="Walter F."/>
            <person name="Albersmeier A."/>
            <person name="Kalinowski J."/>
            <person name="Ruckert C."/>
        </authorList>
    </citation>
    <scope>NUCLEOTIDE SEQUENCE</scope>
    <source>
        <strain evidence="8">CGMCC 1.15425</strain>
    </source>
</reference>
<feature type="transmembrane region" description="Helical" evidence="7">
    <location>
        <begin position="56"/>
        <end position="78"/>
    </location>
</feature>
<organism evidence="8 9">
    <name type="scientific">Pseudohongiella nitratireducens</name>
    <dbReference type="NCBI Taxonomy" id="1768907"/>
    <lineage>
        <taxon>Bacteria</taxon>
        <taxon>Pseudomonadati</taxon>
        <taxon>Pseudomonadota</taxon>
        <taxon>Gammaproteobacteria</taxon>
        <taxon>Pseudomonadales</taxon>
        <taxon>Pseudohongiellaceae</taxon>
        <taxon>Pseudohongiella</taxon>
    </lineage>
</organism>
<dbReference type="NCBIfam" id="TIGR00901">
    <property type="entry name" value="2A0125"/>
    <property type="match status" value="1"/>
</dbReference>
<feature type="transmembrane region" description="Helical" evidence="7">
    <location>
        <begin position="163"/>
        <end position="187"/>
    </location>
</feature>
<dbReference type="AlphaFoldDB" id="A0A916VJI5"/>
<feature type="transmembrane region" description="Helical" evidence="7">
    <location>
        <begin position="395"/>
        <end position="419"/>
    </location>
</feature>
<feature type="transmembrane region" description="Helical" evidence="7">
    <location>
        <begin position="431"/>
        <end position="453"/>
    </location>
</feature>
<proteinExistence type="predicted"/>
<dbReference type="PANTHER" id="PTHR12778:SF10">
    <property type="entry name" value="MAJOR FACILITATOR SUPERFAMILY DOMAIN-CONTAINING PROTEIN 3"/>
    <property type="match status" value="1"/>
</dbReference>
<keyword evidence="9" id="KW-1185">Reference proteome</keyword>
<dbReference type="OrthoDB" id="9787815at2"/>
<dbReference type="GO" id="GO:0016020">
    <property type="term" value="C:membrane"/>
    <property type="evidence" value="ECO:0007669"/>
    <property type="project" value="UniProtKB-SubCell"/>
</dbReference>
<feature type="compositionally biased region" description="Basic and acidic residues" evidence="6">
    <location>
        <begin position="234"/>
        <end position="245"/>
    </location>
</feature>
<feature type="region of interest" description="Disordered" evidence="6">
    <location>
        <begin position="233"/>
        <end position="256"/>
    </location>
</feature>
<evidence type="ECO:0000256" key="4">
    <source>
        <dbReference type="ARBA" id="ARBA00022989"/>
    </source>
</evidence>
<protein>
    <submittedName>
        <fullName evidence="8">MFS transporter</fullName>
    </submittedName>
</protein>
<evidence type="ECO:0000256" key="3">
    <source>
        <dbReference type="ARBA" id="ARBA00022692"/>
    </source>
</evidence>
<sequence>MKYSETGQRKAETIRESLQQLKDKRFLAIFLLGFCSGFPWVLHGSVLTLWMQEEGLSRSAIGFIGAVATVYAINWLWAPLIDRVRLPWLHRRLGQRRSWIVFTLAGIALALLAISTGDPGESLPLISLCALMIAILSASQDIAVDAYRINIFHVDEMDAKMPFAAAVTTTGWWAGYGFIGGAIAVALGGETIGLPWPDVYRVLAFFYVILIVCVVMIAEPAVEGSAAVVSSSARADHDETRHDSEQAAAGSVTAPDARATPVDVTAAAPAPGKQSVGVLAFLQDLVVAPFSEFFKRCGLKLALSILLLLLVFRLGDAMLGRMSLVFYVEIGFSRDQIAFFQKFFGGIVTAIFCLGGALINTRFGVIRGLLVGGSAMALTNLMFALLAVTGPSVPVLLSALVLDNFTGAFATVAFISFISYFTSRTYTGTQYALMSSVSNFGRTTLAAGSGFIVDSLDGNWALFFIMTSLMVIPGLLMLGWIGRQIETYDQTRHTKTAS</sequence>
<accession>A0A916VJI5</accession>
<evidence type="ECO:0000256" key="6">
    <source>
        <dbReference type="SAM" id="MobiDB-lite"/>
    </source>
</evidence>
<dbReference type="EMBL" id="BMIY01000009">
    <property type="protein sequence ID" value="GFZ78999.1"/>
    <property type="molecule type" value="Genomic_DNA"/>
</dbReference>
<reference evidence="8" key="2">
    <citation type="submission" date="2020-09" db="EMBL/GenBank/DDBJ databases">
        <authorList>
            <person name="Sun Q."/>
            <person name="Zhou Y."/>
        </authorList>
    </citation>
    <scope>NUCLEOTIDE SEQUENCE</scope>
    <source>
        <strain evidence="8">CGMCC 1.15425</strain>
    </source>
</reference>
<dbReference type="Proteomes" id="UP000627715">
    <property type="component" value="Unassembled WGS sequence"/>
</dbReference>
<feature type="transmembrane region" description="Helical" evidence="7">
    <location>
        <begin position="26"/>
        <end position="50"/>
    </location>
</feature>
<feature type="transmembrane region" description="Helical" evidence="7">
    <location>
        <begin position="339"/>
        <end position="359"/>
    </location>
</feature>
<feature type="transmembrane region" description="Helical" evidence="7">
    <location>
        <begin position="366"/>
        <end position="389"/>
    </location>
</feature>